<evidence type="ECO:0000256" key="2">
    <source>
        <dbReference type="ARBA" id="ARBA00022475"/>
    </source>
</evidence>
<comment type="subcellular location">
    <subcellularLocation>
        <location evidence="1">Cell membrane</location>
        <topology evidence="1">Multi-pass membrane protein</topology>
    </subcellularLocation>
</comment>
<reference evidence="7 8" key="1">
    <citation type="submission" date="2024-03" db="EMBL/GenBank/DDBJ databases">
        <title>Draft genome sequence of Pseudonocardia nematodicida JCM 31783.</title>
        <authorList>
            <person name="Butdee W."/>
            <person name="Duangmal K."/>
        </authorList>
    </citation>
    <scope>NUCLEOTIDE SEQUENCE [LARGE SCALE GENOMIC DNA]</scope>
    <source>
        <strain evidence="7 8">JCM 31783</strain>
    </source>
</reference>
<organism evidence="7 8">
    <name type="scientific">Pseudonocardia nematodicida</name>
    <dbReference type="NCBI Taxonomy" id="1206997"/>
    <lineage>
        <taxon>Bacteria</taxon>
        <taxon>Bacillati</taxon>
        <taxon>Actinomycetota</taxon>
        <taxon>Actinomycetes</taxon>
        <taxon>Pseudonocardiales</taxon>
        <taxon>Pseudonocardiaceae</taxon>
        <taxon>Pseudonocardia</taxon>
    </lineage>
</organism>
<dbReference type="Proteomes" id="UP001494902">
    <property type="component" value="Unassembled WGS sequence"/>
</dbReference>
<dbReference type="Pfam" id="PF04066">
    <property type="entry name" value="MrpF_PhaF"/>
    <property type="match status" value="1"/>
</dbReference>
<sequence length="89" mass="8950">MSTALIGIDIAFALCAVVALLSVVRIVRGPDRGSRLVGAELLTVTVIGLIALGGVRSGNTSTFDLVLVVTMAAFLAAVSLARALVGGAR</sequence>
<keyword evidence="8" id="KW-1185">Reference proteome</keyword>
<comment type="caution">
    <text evidence="7">The sequence shown here is derived from an EMBL/GenBank/DDBJ whole genome shotgun (WGS) entry which is preliminary data.</text>
</comment>
<dbReference type="EMBL" id="JBEDNQ010000011">
    <property type="protein sequence ID" value="MEQ3553627.1"/>
    <property type="molecule type" value="Genomic_DNA"/>
</dbReference>
<dbReference type="InterPro" id="IPR007208">
    <property type="entry name" value="MrpF/PhaF-like"/>
</dbReference>
<evidence type="ECO:0000313" key="7">
    <source>
        <dbReference type="EMBL" id="MEQ3553627.1"/>
    </source>
</evidence>
<keyword evidence="4 6" id="KW-1133">Transmembrane helix</keyword>
<evidence type="ECO:0000313" key="8">
    <source>
        <dbReference type="Proteomes" id="UP001494902"/>
    </source>
</evidence>
<gene>
    <name evidence="7" type="ORF">WIS52_24410</name>
</gene>
<keyword evidence="5 6" id="KW-0472">Membrane</keyword>
<evidence type="ECO:0000256" key="5">
    <source>
        <dbReference type="ARBA" id="ARBA00023136"/>
    </source>
</evidence>
<proteinExistence type="predicted"/>
<evidence type="ECO:0000256" key="3">
    <source>
        <dbReference type="ARBA" id="ARBA00022692"/>
    </source>
</evidence>
<name>A0ABV1KJ47_9PSEU</name>
<dbReference type="RefSeq" id="WP_349300693.1">
    <property type="nucleotide sequence ID" value="NZ_JBEDNQ010000011.1"/>
</dbReference>
<evidence type="ECO:0000256" key="4">
    <source>
        <dbReference type="ARBA" id="ARBA00022989"/>
    </source>
</evidence>
<keyword evidence="3 6" id="KW-0812">Transmembrane</keyword>
<feature type="transmembrane region" description="Helical" evidence="6">
    <location>
        <begin position="65"/>
        <end position="85"/>
    </location>
</feature>
<evidence type="ECO:0000256" key="1">
    <source>
        <dbReference type="ARBA" id="ARBA00004651"/>
    </source>
</evidence>
<feature type="transmembrane region" description="Helical" evidence="6">
    <location>
        <begin position="6"/>
        <end position="24"/>
    </location>
</feature>
<evidence type="ECO:0000256" key="6">
    <source>
        <dbReference type="SAM" id="Phobius"/>
    </source>
</evidence>
<protein>
    <submittedName>
        <fullName evidence="7">Monovalent cation/H+ antiporter complex subunit F</fullName>
    </submittedName>
</protein>
<keyword evidence="2" id="KW-1003">Cell membrane</keyword>
<feature type="transmembrane region" description="Helical" evidence="6">
    <location>
        <begin position="36"/>
        <end position="53"/>
    </location>
</feature>
<accession>A0ABV1KJ47</accession>